<dbReference type="PROSITE" id="PS51450">
    <property type="entry name" value="LRR"/>
    <property type="match status" value="1"/>
</dbReference>
<dbReference type="SUPFAM" id="SSF52058">
    <property type="entry name" value="L domain-like"/>
    <property type="match status" value="1"/>
</dbReference>
<evidence type="ECO:0000256" key="3">
    <source>
        <dbReference type="ARBA" id="ARBA00022614"/>
    </source>
</evidence>
<accession>A0A6A5BF92</accession>
<evidence type="ECO:0000313" key="5">
    <source>
        <dbReference type="EMBL" id="KAF0976493.1"/>
    </source>
</evidence>
<gene>
    <name evidence="5" type="ORF">FDP41_004392</name>
</gene>
<keyword evidence="6" id="KW-1185">Reference proteome</keyword>
<dbReference type="VEuPathDB" id="AmoebaDB:NfTy_083890"/>
<keyword evidence="4" id="KW-0677">Repeat</keyword>
<dbReference type="AlphaFoldDB" id="A0A6A5BF92"/>
<protein>
    <submittedName>
        <fullName evidence="5">Uncharacterized protein</fullName>
    </submittedName>
</protein>
<dbReference type="Proteomes" id="UP000444721">
    <property type="component" value="Unassembled WGS sequence"/>
</dbReference>
<comment type="caution">
    <text evidence="5">The sequence shown here is derived from an EMBL/GenBank/DDBJ whole genome shotgun (WGS) entry which is preliminary data.</text>
</comment>
<dbReference type="PANTHER" id="PTHR22710:SF2">
    <property type="entry name" value="X-RAY RADIATION RESISTANCE-ASSOCIATED PROTEIN 1"/>
    <property type="match status" value="1"/>
</dbReference>
<dbReference type="VEuPathDB" id="AmoebaDB:NF0031730"/>
<dbReference type="GeneID" id="68111610"/>
<dbReference type="GO" id="GO:0005634">
    <property type="term" value="C:nucleus"/>
    <property type="evidence" value="ECO:0007669"/>
    <property type="project" value="TreeGrafter"/>
</dbReference>
<dbReference type="SMART" id="SM00369">
    <property type="entry name" value="LRR_TYP"/>
    <property type="match status" value="3"/>
</dbReference>
<dbReference type="PANTHER" id="PTHR22710">
    <property type="entry name" value="X-RAY RADIATION RESISTANCE ASSOCIATED PROTEIN 1 XRRA1"/>
    <property type="match status" value="1"/>
</dbReference>
<dbReference type="InterPro" id="IPR001611">
    <property type="entry name" value="Leu-rich_rpt"/>
</dbReference>
<evidence type="ECO:0000256" key="2">
    <source>
        <dbReference type="ARBA" id="ARBA00022490"/>
    </source>
</evidence>
<dbReference type="OMA" id="NIGCNAL"/>
<dbReference type="VEuPathDB" id="AmoebaDB:NF0031740"/>
<dbReference type="InterPro" id="IPR003591">
    <property type="entry name" value="Leu-rich_rpt_typical-subtyp"/>
</dbReference>
<reference evidence="5 6" key="1">
    <citation type="journal article" date="2019" name="Sci. Rep.">
        <title>Nanopore sequencing improves the draft genome of the human pathogenic amoeba Naegleria fowleri.</title>
        <authorList>
            <person name="Liechti N."/>
            <person name="Schurch N."/>
            <person name="Bruggmann R."/>
            <person name="Wittwer M."/>
        </authorList>
    </citation>
    <scope>NUCLEOTIDE SEQUENCE [LARGE SCALE GENOMIC DNA]</scope>
    <source>
        <strain evidence="5 6">ATCC 30894</strain>
    </source>
</reference>
<keyword evidence="3" id="KW-0433">Leucine-rich repeat</keyword>
<name>A0A6A5BF92_NAEFO</name>
<organism evidence="5 6">
    <name type="scientific">Naegleria fowleri</name>
    <name type="common">Brain eating amoeba</name>
    <dbReference type="NCBI Taxonomy" id="5763"/>
    <lineage>
        <taxon>Eukaryota</taxon>
        <taxon>Discoba</taxon>
        <taxon>Heterolobosea</taxon>
        <taxon>Tetramitia</taxon>
        <taxon>Eutetramitia</taxon>
        <taxon>Vahlkampfiidae</taxon>
        <taxon>Naegleria</taxon>
    </lineage>
</organism>
<comment type="subcellular location">
    <subcellularLocation>
        <location evidence="1">Cytoplasm</location>
    </subcellularLocation>
</comment>
<proteinExistence type="predicted"/>
<dbReference type="RefSeq" id="XP_044561206.1">
    <property type="nucleotide sequence ID" value="XM_044707801.1"/>
</dbReference>
<dbReference type="InterPro" id="IPR032675">
    <property type="entry name" value="LRR_dom_sf"/>
</dbReference>
<dbReference type="Gene3D" id="3.80.10.10">
    <property type="entry name" value="Ribonuclease Inhibitor"/>
    <property type="match status" value="2"/>
</dbReference>
<sequence>MDVRIVGDERRMNMISASSVFINDQASNNNVINLLNNNHNQNNNSGVNHPHHQQYQNNHHQIVVAGMTNNSSTINGNSSGALKAGVVLRTRVELPQFDFQGLPQIPVSSGYAKRLSEIKQYGPNTFVLNKSEKPPSSGTQRAMVYQYTTESIANRKLMQEREQVTLPNIRSRESKSAQSLGKPVQILNRQTVMKLTHAETEEEVLECLASDKDLEGVEQEDMDSFRNLYYLDVSGNYIPFEQLASIPSLRNLNIGCNALSGISIPQNVDNAFAKLEILNLSYNTFSDPYLFNELGKLKQLRKLDLSGNNLQGLPNDLSQFNLTEIILEDNVLDFSVFYSLSSIPSLVEISLNKNKIEKIPKIRKEIFPNLLRLRLEENEITTHEDLYVNEFSCLEVLYISSNPIINRSKDLERSRYNCNKRNIQLIISGSVIPSEKLPVTKFYKLNSMINVNSINKKTQPLPTREKEIDNSKEEDTDSSFFITAVPRLDLKAVSEKEQGSEKILTPTSPFRSPTTKLFTAQSASEIKKITESYDRMNDIGKKVKVTYDVKDLRKSSRMPADRYEYNKDWFDLDVALNNVDESLDEEIKRNASMISQEKQKLALYNDSVDLYKTNLSDKKNTYRALKFAIENPIKLPFAAIRESTSDTTKTSLDVSALKSLYS</sequence>
<evidence type="ECO:0000256" key="4">
    <source>
        <dbReference type="ARBA" id="ARBA00022737"/>
    </source>
</evidence>
<evidence type="ECO:0000256" key="1">
    <source>
        <dbReference type="ARBA" id="ARBA00004496"/>
    </source>
</evidence>
<evidence type="ECO:0000313" key="6">
    <source>
        <dbReference type="Proteomes" id="UP000444721"/>
    </source>
</evidence>
<keyword evidence="2" id="KW-0963">Cytoplasm</keyword>
<dbReference type="GO" id="GO:0005737">
    <property type="term" value="C:cytoplasm"/>
    <property type="evidence" value="ECO:0007669"/>
    <property type="project" value="UniProtKB-SubCell"/>
</dbReference>
<dbReference type="OrthoDB" id="676979at2759"/>
<dbReference type="VEuPathDB" id="AmoebaDB:FDP41_004392"/>
<dbReference type="EMBL" id="VFQX01000037">
    <property type="protein sequence ID" value="KAF0976493.1"/>
    <property type="molecule type" value="Genomic_DNA"/>
</dbReference>